<gene>
    <name evidence="1" type="ORF">WQQ_31550</name>
</gene>
<reference evidence="1 2" key="1">
    <citation type="journal article" date="2012" name="J. Bacteriol.">
        <title>Genome Sequence of n-Alkane-Degrading Hydrocarboniphaga effusa Strain AP103T (ATCC BAA-332T).</title>
        <authorList>
            <person name="Chang H.K."/>
            <person name="Zylstra G.J."/>
            <person name="Chae J.C."/>
        </authorList>
    </citation>
    <scope>NUCLEOTIDE SEQUENCE [LARGE SCALE GENOMIC DNA]</scope>
    <source>
        <strain evidence="1 2">AP103</strain>
    </source>
</reference>
<dbReference type="Proteomes" id="UP000003704">
    <property type="component" value="Unassembled WGS sequence"/>
</dbReference>
<protein>
    <submittedName>
        <fullName evidence="1">Uncharacterized protein</fullName>
    </submittedName>
</protein>
<keyword evidence="2" id="KW-1185">Reference proteome</keyword>
<name>I8T774_9GAMM</name>
<dbReference type="AlphaFoldDB" id="I8T774"/>
<dbReference type="STRING" id="1172194.WQQ_31550"/>
<evidence type="ECO:0000313" key="2">
    <source>
        <dbReference type="Proteomes" id="UP000003704"/>
    </source>
</evidence>
<proteinExistence type="predicted"/>
<comment type="caution">
    <text evidence="1">The sequence shown here is derived from an EMBL/GenBank/DDBJ whole genome shotgun (WGS) entry which is preliminary data.</text>
</comment>
<evidence type="ECO:0000313" key="1">
    <source>
        <dbReference type="EMBL" id="EIT69573.1"/>
    </source>
</evidence>
<accession>I8T774</accession>
<sequence>MADGIAEQAAVDRQWLEIGVAGARLGRRGERRVGVGHFRLW</sequence>
<organism evidence="1 2">
    <name type="scientific">Hydrocarboniphaga effusa AP103</name>
    <dbReference type="NCBI Taxonomy" id="1172194"/>
    <lineage>
        <taxon>Bacteria</taxon>
        <taxon>Pseudomonadati</taxon>
        <taxon>Pseudomonadota</taxon>
        <taxon>Gammaproteobacteria</taxon>
        <taxon>Nevskiales</taxon>
        <taxon>Nevskiaceae</taxon>
        <taxon>Hydrocarboniphaga</taxon>
    </lineage>
</organism>
<dbReference type="EMBL" id="AKGD01000002">
    <property type="protein sequence ID" value="EIT69573.1"/>
    <property type="molecule type" value="Genomic_DNA"/>
</dbReference>